<gene>
    <name evidence="3" type="ORF">JW613_33520</name>
</gene>
<dbReference type="Gene3D" id="3.40.50.300">
    <property type="entry name" value="P-loop containing nucleotide triphosphate hydrolases"/>
    <property type="match status" value="1"/>
</dbReference>
<comment type="caution">
    <text evidence="3">The sequence shown here is derived from an EMBL/GenBank/DDBJ whole genome shotgun (WGS) entry which is preliminary data.</text>
</comment>
<dbReference type="InterPro" id="IPR027417">
    <property type="entry name" value="P-loop_NTPase"/>
</dbReference>
<proteinExistence type="inferred from homology"/>
<sequence>MSRSDREQRCLGWINDEVAMWYGRQAAQRGAPPSGEEEMALARYVFDLLFRAGRLQPLLDDTRFENIHINRYDQVWGDLGSGELVRLPPVASSDEELRELLQELARNTSHGQQEKIFSPEAKPELSLRLDDGSRVQAFTGVTPYTCVNIRKHRHRDISLDDLVELGTVDTSLRDFLRAAIHAEKNLMISGKAGSGKTTLLRALMREYDPDERIATLETEYELFAHESGHARQIIALEGREATGESTADGRAAGEYTLQDLIAPSLRMGTQRTVVGEVRGAEIIAMMQALTSGEGGSLSTIHCRSAYGVFDRIAELYALARENLSEKLAYRQIRNGLDFIVHVEMINERRSGGGRHRFVSHVLEITGGENEDGKPATNTVFGPAPDTGEVRAVPLMGPACLLDLLRAGMPETALDQATWQRPLPLKWGGVR</sequence>
<dbReference type="Pfam" id="PF00437">
    <property type="entry name" value="T2SSE"/>
    <property type="match status" value="1"/>
</dbReference>
<dbReference type="PANTHER" id="PTHR30486:SF6">
    <property type="entry name" value="TYPE IV PILUS RETRACTATION ATPASE PILT"/>
    <property type="match status" value="1"/>
</dbReference>
<protein>
    <submittedName>
        <fullName evidence="3">CpaF family protein</fullName>
    </submittedName>
</protein>
<comment type="similarity">
    <text evidence="1">Belongs to the GSP E family.</text>
</comment>
<evidence type="ECO:0000313" key="3">
    <source>
        <dbReference type="EMBL" id="MBO8203163.1"/>
    </source>
</evidence>
<evidence type="ECO:0000256" key="1">
    <source>
        <dbReference type="ARBA" id="ARBA00006611"/>
    </source>
</evidence>
<keyword evidence="4" id="KW-1185">Reference proteome</keyword>
<dbReference type="EMBL" id="JAFFZM010000035">
    <property type="protein sequence ID" value="MBO8203163.1"/>
    <property type="molecule type" value="Genomic_DNA"/>
</dbReference>
<dbReference type="SUPFAM" id="SSF52540">
    <property type="entry name" value="P-loop containing nucleoside triphosphate hydrolases"/>
    <property type="match status" value="1"/>
</dbReference>
<dbReference type="InterPro" id="IPR001482">
    <property type="entry name" value="T2SS/T4SS_dom"/>
</dbReference>
<name>A0ABS3Y673_9ACTN</name>
<feature type="domain" description="Bacterial type II secretion system protein E" evidence="2">
    <location>
        <begin position="145"/>
        <end position="322"/>
    </location>
</feature>
<dbReference type="InterPro" id="IPR050921">
    <property type="entry name" value="T4SS_GSP_E_ATPase"/>
</dbReference>
<evidence type="ECO:0000259" key="2">
    <source>
        <dbReference type="Pfam" id="PF00437"/>
    </source>
</evidence>
<dbReference type="Gene3D" id="3.30.450.380">
    <property type="match status" value="1"/>
</dbReference>
<dbReference type="Proteomes" id="UP000721954">
    <property type="component" value="Unassembled WGS sequence"/>
</dbReference>
<reference evidence="3 4" key="1">
    <citation type="submission" date="2021-02" db="EMBL/GenBank/DDBJ databases">
        <title>Streptomyces spirodelae sp. nov., isolated from duckweed.</title>
        <authorList>
            <person name="Saimee Y."/>
            <person name="Duangmal K."/>
        </authorList>
    </citation>
    <scope>NUCLEOTIDE SEQUENCE [LARGE SCALE GENOMIC DNA]</scope>
    <source>
        <strain evidence="3 4">DSM 42105</strain>
    </source>
</reference>
<organism evidence="3 4">
    <name type="scientific">Streptomyces smyrnaeus</name>
    <dbReference type="NCBI Taxonomy" id="1387713"/>
    <lineage>
        <taxon>Bacteria</taxon>
        <taxon>Bacillati</taxon>
        <taxon>Actinomycetota</taxon>
        <taxon>Actinomycetes</taxon>
        <taxon>Kitasatosporales</taxon>
        <taxon>Streptomycetaceae</taxon>
        <taxon>Streptomyces</taxon>
    </lineage>
</organism>
<accession>A0ABS3Y673</accession>
<dbReference type="PANTHER" id="PTHR30486">
    <property type="entry name" value="TWITCHING MOTILITY PROTEIN PILT"/>
    <property type="match status" value="1"/>
</dbReference>
<evidence type="ECO:0000313" key="4">
    <source>
        <dbReference type="Proteomes" id="UP000721954"/>
    </source>
</evidence>
<dbReference type="CDD" id="cd01130">
    <property type="entry name" value="VirB11-like_ATPase"/>
    <property type="match status" value="1"/>
</dbReference>